<evidence type="ECO:0000313" key="14">
    <source>
        <dbReference type="Proteomes" id="UP000000723"/>
    </source>
</evidence>
<dbReference type="Proteomes" id="UP000000723">
    <property type="component" value="Chromosome"/>
</dbReference>
<dbReference type="PANTHER" id="PTHR43750:SF3">
    <property type="entry name" value="UDP-GLUCOSE 6-DEHYDROGENASE TUAD"/>
    <property type="match status" value="1"/>
</dbReference>
<proteinExistence type="inferred from homology"/>
<dbReference type="KEGG" id="aps:CFPG_595"/>
<dbReference type="GO" id="GO:0003979">
    <property type="term" value="F:UDP-glucose 6-dehydrogenase activity"/>
    <property type="evidence" value="ECO:0007669"/>
    <property type="project" value="UniProtKB-EC"/>
</dbReference>
<keyword evidence="5 8" id="KW-0560">Oxidoreductase</keyword>
<evidence type="ECO:0000256" key="4">
    <source>
        <dbReference type="ARBA" id="ARBA00015132"/>
    </source>
</evidence>
<evidence type="ECO:0000256" key="3">
    <source>
        <dbReference type="ARBA" id="ARBA00012954"/>
    </source>
</evidence>
<evidence type="ECO:0000313" key="13">
    <source>
        <dbReference type="EMBL" id="BAG83858.1"/>
    </source>
</evidence>
<dbReference type="NCBIfam" id="TIGR03026">
    <property type="entry name" value="NDP-sugDHase"/>
    <property type="match status" value="1"/>
</dbReference>
<evidence type="ECO:0000256" key="11">
    <source>
        <dbReference type="PIRSR" id="PIRSR500134-3"/>
    </source>
</evidence>
<dbReference type="PANTHER" id="PTHR43750">
    <property type="entry name" value="UDP-GLUCOSE 6-DEHYDROGENASE TUAD"/>
    <property type="match status" value="1"/>
</dbReference>
<gene>
    <name evidence="13" type="ordered locus">CFPG_595</name>
</gene>
<dbReference type="EMBL" id="AP010656">
    <property type="protein sequence ID" value="BAG83858.1"/>
    <property type="molecule type" value="Genomic_DNA"/>
</dbReference>
<dbReference type="InterPro" id="IPR008927">
    <property type="entry name" value="6-PGluconate_DH-like_C_sf"/>
</dbReference>
<accession>B6YRN6</accession>
<evidence type="ECO:0000256" key="10">
    <source>
        <dbReference type="PIRSR" id="PIRSR500134-2"/>
    </source>
</evidence>
<dbReference type="InterPro" id="IPR014027">
    <property type="entry name" value="UDP-Glc/GDP-Man_DH_C"/>
</dbReference>
<comment type="catalytic activity">
    <reaction evidence="7 8">
        <text>UDP-alpha-D-glucose + 2 NAD(+) + H2O = UDP-alpha-D-glucuronate + 2 NADH + 3 H(+)</text>
        <dbReference type="Rhea" id="RHEA:23596"/>
        <dbReference type="ChEBI" id="CHEBI:15377"/>
        <dbReference type="ChEBI" id="CHEBI:15378"/>
        <dbReference type="ChEBI" id="CHEBI:57540"/>
        <dbReference type="ChEBI" id="CHEBI:57945"/>
        <dbReference type="ChEBI" id="CHEBI:58052"/>
        <dbReference type="ChEBI" id="CHEBI:58885"/>
        <dbReference type="EC" id="1.1.1.22"/>
    </reaction>
</comment>
<dbReference type="InterPro" id="IPR036220">
    <property type="entry name" value="UDP-Glc/GDP-Man_DH_C_sf"/>
</dbReference>
<dbReference type="InterPro" id="IPR014026">
    <property type="entry name" value="UDP-Glc/GDP-Man_DH_dimer"/>
</dbReference>
<evidence type="ECO:0000256" key="1">
    <source>
        <dbReference type="ARBA" id="ARBA00004701"/>
    </source>
</evidence>
<protein>
    <recommendedName>
        <fullName evidence="4 8">UDP-glucose 6-dehydrogenase</fullName>
        <ecNumber evidence="3 8">1.1.1.22</ecNumber>
    </recommendedName>
</protein>
<feature type="active site" description="Nucleophile" evidence="9">
    <location>
        <position position="261"/>
    </location>
</feature>
<dbReference type="PIRSF" id="PIRSF500134">
    <property type="entry name" value="UDPglc_DH_bac"/>
    <property type="match status" value="1"/>
</dbReference>
<sequence length="430" mass="48409">MNIVIIGAGRVGLVTGSCFAEMGNNVTVIDIDENKIQRLRENIVSFYEPDLERLVRKNHKVGRLHFEIDLANCLKRVKAIFIAVGTPSNNDGTANLCQVLEASRNIGRNIKHDILVVIKSTVPVGTSQKIKSIIQEELDKRRVGISIEIVSNPEFLKEGTAIKDFMNPDRVIVGVENEKVQKLIDELYKPYRIIYTDIPSAEMIKYVANAMLATRISFMNDIANLCSLIGVDINMVRIGIGFDSRIGTKFLYSGCGYGGSCFPKDIKALIQIGYTNGYAMQLLQAVEAVNNNQKTILFDKLLRIFENNLKGKIVALWGLSFKPNTDDICESPALTLIDALLKAGAIIQVYDPVALEETRRHFGNKLYYYTNMYDAAKNADVLLLLTEWKEFYSPSWELLKKTMGHSILLDGRNIYDKKKMHLNGFTYIHI</sequence>
<dbReference type="SUPFAM" id="SSF48179">
    <property type="entry name" value="6-phosphogluconate dehydrogenase C-terminal domain-like"/>
    <property type="match status" value="1"/>
</dbReference>
<dbReference type="Pfam" id="PF03720">
    <property type="entry name" value="UDPG_MGDP_dh_C"/>
    <property type="match status" value="1"/>
</dbReference>
<dbReference type="Pfam" id="PF03721">
    <property type="entry name" value="UDPG_MGDP_dh_N"/>
    <property type="match status" value="1"/>
</dbReference>
<dbReference type="AlphaFoldDB" id="B6YRN6"/>
<feature type="binding site" evidence="10">
    <location>
        <begin position="155"/>
        <end position="158"/>
    </location>
    <ligand>
        <name>substrate</name>
    </ligand>
</feature>
<dbReference type="GO" id="GO:0051287">
    <property type="term" value="F:NAD binding"/>
    <property type="evidence" value="ECO:0007669"/>
    <property type="project" value="InterPro"/>
</dbReference>
<feature type="binding site" evidence="11">
    <location>
        <position position="35"/>
    </location>
    <ligand>
        <name>NAD(+)</name>
        <dbReference type="ChEBI" id="CHEBI:57540"/>
    </ligand>
</feature>
<dbReference type="EC" id="1.1.1.22" evidence="3 8"/>
<dbReference type="InterPro" id="IPR017476">
    <property type="entry name" value="UDP-Glc/GDP-Man"/>
</dbReference>
<feature type="binding site" evidence="10">
    <location>
        <position position="322"/>
    </location>
    <ligand>
        <name>substrate</name>
    </ligand>
</feature>
<dbReference type="Gene3D" id="1.20.5.100">
    <property type="entry name" value="Cytochrome c1, transmembrane anchor, C-terminal"/>
    <property type="match status" value="1"/>
</dbReference>
<evidence type="ECO:0000256" key="2">
    <source>
        <dbReference type="ARBA" id="ARBA00006601"/>
    </source>
</evidence>
<feature type="binding site" evidence="11">
    <location>
        <position position="121"/>
    </location>
    <ligand>
        <name>NAD(+)</name>
        <dbReference type="ChEBI" id="CHEBI:57540"/>
    </ligand>
</feature>
<feature type="binding site" evidence="10">
    <location>
        <position position="205"/>
    </location>
    <ligand>
        <name>substrate</name>
    </ligand>
</feature>
<evidence type="ECO:0000256" key="5">
    <source>
        <dbReference type="ARBA" id="ARBA00023002"/>
    </source>
</evidence>
<name>B6YRN6_AZOPC</name>
<dbReference type="Pfam" id="PF00984">
    <property type="entry name" value="UDPG_MGDP_dh"/>
    <property type="match status" value="1"/>
</dbReference>
<feature type="binding site" evidence="11">
    <location>
        <position position="86"/>
    </location>
    <ligand>
        <name>NAD(+)</name>
        <dbReference type="ChEBI" id="CHEBI:57540"/>
    </ligand>
</feature>
<evidence type="ECO:0000256" key="7">
    <source>
        <dbReference type="ARBA" id="ARBA00047473"/>
    </source>
</evidence>
<comment type="similarity">
    <text evidence="2 8">Belongs to the UDP-glucose/GDP-mannose dehydrogenase family.</text>
</comment>
<dbReference type="STRING" id="511995.CFPG_595"/>
<dbReference type="PIRSF" id="PIRSF000124">
    <property type="entry name" value="UDPglc_GDPman_dh"/>
    <property type="match status" value="1"/>
</dbReference>
<dbReference type="UniPathway" id="UPA00038">
    <property type="reaction ID" value="UER00491"/>
</dbReference>
<evidence type="ECO:0000256" key="8">
    <source>
        <dbReference type="PIRNR" id="PIRNR000124"/>
    </source>
</evidence>
<evidence type="ECO:0000256" key="6">
    <source>
        <dbReference type="ARBA" id="ARBA00023027"/>
    </source>
</evidence>
<dbReference type="SUPFAM" id="SSF52413">
    <property type="entry name" value="UDP-glucose/GDP-mannose dehydrogenase C-terminal domain"/>
    <property type="match status" value="1"/>
</dbReference>
<evidence type="ECO:0000256" key="9">
    <source>
        <dbReference type="PIRSR" id="PIRSR500134-1"/>
    </source>
</evidence>
<feature type="binding site" evidence="11">
    <location>
        <position position="30"/>
    </location>
    <ligand>
        <name>NAD(+)</name>
        <dbReference type="ChEBI" id="CHEBI:57540"/>
    </ligand>
</feature>
<feature type="domain" description="UDP-glucose/GDP-mannose dehydrogenase C-terminal" evidence="12">
    <location>
        <begin position="315"/>
        <end position="417"/>
    </location>
</feature>
<feature type="binding site" evidence="11">
    <location>
        <position position="264"/>
    </location>
    <ligand>
        <name>NAD(+)</name>
        <dbReference type="ChEBI" id="CHEBI:57540"/>
    </ligand>
</feature>
<dbReference type="SUPFAM" id="SSF51735">
    <property type="entry name" value="NAD(P)-binding Rossmann-fold domains"/>
    <property type="match status" value="1"/>
</dbReference>
<reference evidence="14" key="1">
    <citation type="journal article" date="2008" name="Science">
        <title>Genome of an endosymbiont coupling N2 fixation to cellulolysis within RT protist cells in termite gut.</title>
        <authorList>
            <person name="Hongoh Y."/>
            <person name="Sharma V.K."/>
            <person name="Prakash T."/>
            <person name="Noda S."/>
            <person name="Toh H."/>
            <person name="Taylor T.D."/>
            <person name="Kudo T."/>
            <person name="Sakaki Y."/>
            <person name="Toyoda A."/>
            <person name="Hattori M."/>
            <person name="Ohkuma M."/>
        </authorList>
    </citation>
    <scope>NUCLEOTIDE SEQUENCE [LARGE SCALE GENOMIC DNA]</scope>
</reference>
<dbReference type="OrthoDB" id="9803238at2"/>
<keyword evidence="14" id="KW-1185">Reference proteome</keyword>
<organism evidence="13 14">
    <name type="scientific">Azobacteroides pseudotrichonymphae genomovar. CFP2</name>
    <dbReference type="NCBI Taxonomy" id="511995"/>
    <lineage>
        <taxon>Bacteria</taxon>
        <taxon>Pseudomonadati</taxon>
        <taxon>Bacteroidota</taxon>
        <taxon>Bacteroidia</taxon>
        <taxon>Bacteroidales</taxon>
        <taxon>Candidatus Azobacteroides</taxon>
    </lineage>
</organism>
<dbReference type="GO" id="GO:0006065">
    <property type="term" value="P:UDP-glucuronate biosynthetic process"/>
    <property type="evidence" value="ECO:0007669"/>
    <property type="project" value="UniProtKB-UniPathway"/>
</dbReference>
<dbReference type="HOGENOM" id="CLU_023810_1_2_10"/>
<dbReference type="Gene3D" id="3.40.50.720">
    <property type="entry name" value="NAD(P)-binding Rossmann-like Domain"/>
    <property type="match status" value="2"/>
</dbReference>
<dbReference type="InterPro" id="IPR001732">
    <property type="entry name" value="UDP-Glc/GDP-Man_DH_N"/>
</dbReference>
<dbReference type="SMART" id="SM00984">
    <property type="entry name" value="UDPG_MGDP_dh_C"/>
    <property type="match status" value="1"/>
</dbReference>
<feature type="binding site" evidence="10">
    <location>
        <position position="258"/>
    </location>
    <ligand>
        <name>substrate</name>
    </ligand>
</feature>
<feature type="binding site" evidence="11">
    <location>
        <position position="158"/>
    </location>
    <ligand>
        <name>NAD(+)</name>
        <dbReference type="ChEBI" id="CHEBI:57540"/>
    </ligand>
</feature>
<dbReference type="GO" id="GO:0000271">
    <property type="term" value="P:polysaccharide biosynthetic process"/>
    <property type="evidence" value="ECO:0007669"/>
    <property type="project" value="InterPro"/>
</dbReference>
<feature type="binding site" evidence="10">
    <location>
        <begin position="250"/>
        <end position="254"/>
    </location>
    <ligand>
        <name>substrate</name>
    </ligand>
</feature>
<dbReference type="InterPro" id="IPR036291">
    <property type="entry name" value="NAD(P)-bd_dom_sf"/>
</dbReference>
<dbReference type="eggNOG" id="COG1004">
    <property type="taxonomic scope" value="Bacteria"/>
</dbReference>
<evidence type="ECO:0000259" key="12">
    <source>
        <dbReference type="SMART" id="SM00984"/>
    </source>
</evidence>
<comment type="pathway">
    <text evidence="1">Nucleotide-sugar biosynthesis; UDP-alpha-D-glucuronate biosynthesis; UDP-alpha-D-glucuronate from UDP-alpha-D-glucose: step 1/1.</text>
</comment>
<keyword evidence="6 8" id="KW-0520">NAD</keyword>
<dbReference type="RefSeq" id="WP_012573618.1">
    <property type="nucleotide sequence ID" value="NC_011565.1"/>
</dbReference>
<dbReference type="InterPro" id="IPR028357">
    <property type="entry name" value="UDPglc_DH_bac"/>
</dbReference>